<dbReference type="EMBL" id="GDID01005052">
    <property type="protein sequence ID" value="JAP91554.1"/>
    <property type="molecule type" value="Transcribed_RNA"/>
</dbReference>
<gene>
    <name evidence="2" type="ORF">TPC1_16802</name>
</gene>
<organism evidence="2">
    <name type="scientific">Trepomonas sp. PC1</name>
    <dbReference type="NCBI Taxonomy" id="1076344"/>
    <lineage>
        <taxon>Eukaryota</taxon>
        <taxon>Metamonada</taxon>
        <taxon>Diplomonadida</taxon>
        <taxon>Hexamitidae</taxon>
        <taxon>Hexamitinae</taxon>
        <taxon>Trepomonas</taxon>
    </lineage>
</organism>
<dbReference type="AlphaFoldDB" id="A0A146K6K8"/>
<proteinExistence type="predicted"/>
<keyword evidence="1" id="KW-0175">Coiled coil</keyword>
<feature type="non-terminal residue" evidence="2">
    <location>
        <position position="1"/>
    </location>
</feature>
<evidence type="ECO:0000313" key="2">
    <source>
        <dbReference type="EMBL" id="JAP91554.1"/>
    </source>
</evidence>
<evidence type="ECO:0000256" key="1">
    <source>
        <dbReference type="SAM" id="Coils"/>
    </source>
</evidence>
<feature type="coiled-coil region" evidence="1">
    <location>
        <begin position="46"/>
        <end position="87"/>
    </location>
</feature>
<reference evidence="2" key="1">
    <citation type="submission" date="2015-07" db="EMBL/GenBank/DDBJ databases">
        <title>Adaptation to a free-living lifestyle via gene acquisitions in the diplomonad Trepomonas sp. PC1.</title>
        <authorList>
            <person name="Xu F."/>
            <person name="Jerlstrom-Hultqvist J."/>
            <person name="Kolisko M."/>
            <person name="Simpson A.G.B."/>
            <person name="Roger A.J."/>
            <person name="Svard S.G."/>
            <person name="Andersson J.O."/>
        </authorList>
    </citation>
    <scope>NUCLEOTIDE SEQUENCE</scope>
    <source>
        <strain evidence="2">PC1</strain>
    </source>
</reference>
<feature type="non-terminal residue" evidence="2">
    <location>
        <position position="342"/>
    </location>
</feature>
<sequence>KQFTFMTQQEQESYSKEYAFTAAKLSQVTKDLYKSTFAFDKQKDEVKNKEIKINHKQIELERKQTELQQCQNRHQTEKQKLQQQNREKIVLIEQKLSQTAELVDKIACASALYDYTKSRTEDYQQYADFALQVKNRIDHKPVPQDMDQITQIQTYKDCVHFFNQQNTKIQIENEKADKNLQQLQFQVDNYQTELQQKVFNVQNEIQQLEQQILGVNEETKDLTLQYQLLQADKAATTNKLHLKNVELSNLYTSLQNLMLRIEPYVENRHTRSAQQATFNELVGTKNQQLEEHAKDLMERASVSKEEAYRKILGESLEAKLRDIYKLGLFIGDFQKLIQYVDE</sequence>
<feature type="coiled-coil region" evidence="1">
    <location>
        <begin position="166"/>
        <end position="225"/>
    </location>
</feature>
<name>A0A146K6K8_9EUKA</name>
<accession>A0A146K6K8</accession>
<protein>
    <submittedName>
        <fullName evidence="2">Uncharacterized protein</fullName>
    </submittedName>
</protein>